<reference evidence="3" key="1">
    <citation type="journal article" date="2019" name="Int. J. Syst. Evol. Microbiol.">
        <title>The Global Catalogue of Microorganisms (GCM) 10K type strain sequencing project: providing services to taxonomists for standard genome sequencing and annotation.</title>
        <authorList>
            <consortium name="The Broad Institute Genomics Platform"/>
            <consortium name="The Broad Institute Genome Sequencing Center for Infectious Disease"/>
            <person name="Wu L."/>
            <person name="Ma J."/>
        </authorList>
    </citation>
    <scope>NUCLEOTIDE SEQUENCE [LARGE SCALE GENOMIC DNA]</scope>
    <source>
        <strain evidence="3">JCM 17808</strain>
    </source>
</reference>
<comment type="caution">
    <text evidence="2">The sequence shown here is derived from an EMBL/GenBank/DDBJ whole genome shotgun (WGS) entry which is preliminary data.</text>
</comment>
<evidence type="ECO:0000313" key="2">
    <source>
        <dbReference type="EMBL" id="GAA4383622.1"/>
    </source>
</evidence>
<protein>
    <submittedName>
        <fullName evidence="2">Uncharacterized protein</fullName>
    </submittedName>
</protein>
<dbReference type="EMBL" id="BAABGL010000002">
    <property type="protein sequence ID" value="GAA4383622.1"/>
    <property type="molecule type" value="Genomic_DNA"/>
</dbReference>
<dbReference type="Proteomes" id="UP001500642">
    <property type="component" value="Unassembled WGS sequence"/>
</dbReference>
<proteinExistence type="predicted"/>
<accession>A0ABP8J237</accession>
<feature type="region of interest" description="Disordered" evidence="1">
    <location>
        <begin position="81"/>
        <end position="104"/>
    </location>
</feature>
<evidence type="ECO:0000256" key="1">
    <source>
        <dbReference type="SAM" id="MobiDB-lite"/>
    </source>
</evidence>
<sequence>MGHRASKGKMMKDSTGRSSLAGTAPRLGRAGAGVPSSYIPAGGRGPAVHVRRNTVDLPVVLEVRGGIEQRRQVDGACGAGCGRNRGRTDQMWRPPAISSTVPDM</sequence>
<keyword evidence="3" id="KW-1185">Reference proteome</keyword>
<gene>
    <name evidence="2" type="ORF">GCM10023167_03320</name>
</gene>
<organism evidence="2 3">
    <name type="scientific">Brevibacterium pityocampae</name>
    <dbReference type="NCBI Taxonomy" id="506594"/>
    <lineage>
        <taxon>Bacteria</taxon>
        <taxon>Bacillati</taxon>
        <taxon>Actinomycetota</taxon>
        <taxon>Actinomycetes</taxon>
        <taxon>Micrococcales</taxon>
        <taxon>Brevibacteriaceae</taxon>
        <taxon>Brevibacterium</taxon>
    </lineage>
</organism>
<name>A0ABP8J237_9MICO</name>
<evidence type="ECO:0000313" key="3">
    <source>
        <dbReference type="Proteomes" id="UP001500642"/>
    </source>
</evidence>
<feature type="region of interest" description="Disordered" evidence="1">
    <location>
        <begin position="1"/>
        <end position="46"/>
    </location>
</feature>